<dbReference type="InterPro" id="IPR011330">
    <property type="entry name" value="Glyco_hydro/deAcase_b/a-brl"/>
</dbReference>
<evidence type="ECO:0000313" key="3">
    <source>
        <dbReference type="Proteomes" id="UP000800981"/>
    </source>
</evidence>
<reference evidence="2 3" key="1">
    <citation type="submission" date="2020-03" db="EMBL/GenBank/DDBJ databases">
        <title>Two novel Motilibacter sp.</title>
        <authorList>
            <person name="Liu S."/>
        </authorList>
    </citation>
    <scope>NUCLEOTIDE SEQUENCE [LARGE SCALE GENOMIC DNA]</scope>
    <source>
        <strain evidence="2 3">E257</strain>
    </source>
</reference>
<dbReference type="Gene3D" id="3.20.20.370">
    <property type="entry name" value="Glycoside hydrolase/deacetylase"/>
    <property type="match status" value="1"/>
</dbReference>
<dbReference type="Pfam" id="PF01522">
    <property type="entry name" value="Polysacc_deac_1"/>
    <property type="match status" value="1"/>
</dbReference>
<name>A0ABX0GSQ7_9ACTN</name>
<keyword evidence="3" id="KW-1185">Reference proteome</keyword>
<dbReference type="InterPro" id="IPR002509">
    <property type="entry name" value="NODB_dom"/>
</dbReference>
<dbReference type="CDD" id="cd10959">
    <property type="entry name" value="CE4_NodB_like_3"/>
    <property type="match status" value="1"/>
</dbReference>
<dbReference type="PROSITE" id="PS51677">
    <property type="entry name" value="NODB"/>
    <property type="match status" value="1"/>
</dbReference>
<comment type="caution">
    <text evidence="2">The sequence shown here is derived from an EMBL/GenBank/DDBJ whole genome shotgun (WGS) entry which is preliminary data.</text>
</comment>
<dbReference type="EMBL" id="JAANNP010000001">
    <property type="protein sequence ID" value="NHC12725.1"/>
    <property type="molecule type" value="Genomic_DNA"/>
</dbReference>
<dbReference type="RefSeq" id="WP_166277515.1">
    <property type="nucleotide sequence ID" value="NZ_JAANNP010000001.1"/>
</dbReference>
<gene>
    <name evidence="2" type="ORF">G9H71_02890</name>
</gene>
<accession>A0ABX0GSQ7</accession>
<evidence type="ECO:0000259" key="1">
    <source>
        <dbReference type="PROSITE" id="PS51677"/>
    </source>
</evidence>
<dbReference type="Proteomes" id="UP000800981">
    <property type="component" value="Unassembled WGS sequence"/>
</dbReference>
<feature type="domain" description="NodB homology" evidence="1">
    <location>
        <begin position="52"/>
        <end position="240"/>
    </location>
</feature>
<dbReference type="PANTHER" id="PTHR10587">
    <property type="entry name" value="GLYCOSYL TRANSFERASE-RELATED"/>
    <property type="match status" value="1"/>
</dbReference>
<proteinExistence type="predicted"/>
<organism evidence="2 3">
    <name type="scientific">Motilibacter deserti</name>
    <dbReference type="NCBI Taxonomy" id="2714956"/>
    <lineage>
        <taxon>Bacteria</taxon>
        <taxon>Bacillati</taxon>
        <taxon>Actinomycetota</taxon>
        <taxon>Actinomycetes</taxon>
        <taxon>Motilibacterales</taxon>
        <taxon>Motilibacteraceae</taxon>
        <taxon>Motilibacter</taxon>
    </lineage>
</organism>
<dbReference type="InterPro" id="IPR050248">
    <property type="entry name" value="Polysacc_deacetylase_ArnD"/>
</dbReference>
<dbReference type="PANTHER" id="PTHR10587:SF137">
    <property type="entry name" value="4-DEOXY-4-FORMAMIDO-L-ARABINOSE-PHOSPHOUNDECAPRENOL DEFORMYLASE ARND-RELATED"/>
    <property type="match status" value="1"/>
</dbReference>
<sequence>MSSTSRPAPSAAARDRAAAAARAARAAKHRAFVGLTAAEQVYARARWRAPDGCVALTFDDGPQPGSTDRVLDVLGELGVQATFFCTGANAQAHPSLVRRIAAEGHTVGSHSRTHPTPQDIGARALAEDYLAGRSQVEQALGAPVPVFRPPHGRLTPASALLLRARRMSPWLWTVDPRDWAPGTSSAHVAAVASSARSGDVVLLHDWVEQPEAPEVLDRSATIAALPEIVRSLRSAGLTLVRLSA</sequence>
<evidence type="ECO:0000313" key="2">
    <source>
        <dbReference type="EMBL" id="NHC12725.1"/>
    </source>
</evidence>
<dbReference type="SUPFAM" id="SSF88713">
    <property type="entry name" value="Glycoside hydrolase/deacetylase"/>
    <property type="match status" value="1"/>
</dbReference>
<protein>
    <submittedName>
        <fullName evidence="2">Polysaccharide deacetylase family protein</fullName>
    </submittedName>
</protein>